<dbReference type="PANTHER" id="PTHR38248">
    <property type="entry name" value="FUNK1 6"/>
    <property type="match status" value="1"/>
</dbReference>
<feature type="compositionally biased region" description="Basic and acidic residues" evidence="1">
    <location>
        <begin position="1015"/>
        <end position="1024"/>
    </location>
</feature>
<sequence length="1024" mass="113578">MADDDLFSVSTAIGEPDAADHCTPPQYSLPSPPYPTTSIPFTFFGETPTTTDSTSPPQPPNAPETTNTESAGIQWSATPIKHQPNSSLVAPPTGKERNLDLIGRAGMGPRWCEMPVDVFLSKVRGELPTEEERKLFKGADLSGVKLEKDIYPILTTTIHSVFTAAHAQRVRVLETPTRRADDGHRTRTDTLNDAGIYLNIAEAVKVTTIKEQKKKSRRKGARKDAKKSTGEDAEKTTDGDAEKTTDGDAQKTTDGDAEKTTGGDADANAAEPSHVGLRSWHWVAVPIEVKHNHEHAAFRFIKAPSAAGSDTQKEPSAKASSSAGPSNTSSKKHFIRNTINNQEGLGQFVEYMMNVFDNQHRIFSYAIYVWDYMARLCFFDRGGGVISEEFSWTTPDSPLHDFVWKVAHMSEAQLGYDTTVQRVSNDDSVSDDDKKAVDEFKGMTNNSNVHEMIRSFVEDATREGQPIYKVHIIPMAAPPDEGFPDDPFPKPPPADESSSAPSPTPSPSTPPSPSPPPAPLKPRSFLIGKPYFSSHSLIGRCTRGYIAYDVHGKRLCFLKDYWRPYVPNRTRPEHLVYERMARCGVEGIPTLICGGDVGGTRAQMTQIQDLLYHLGHALPVPRSHYRMATVEIGLPLESFTNFKQLALVFADAVFAHFQAWTKAKVLHRDISIGNILIDPTKLMGLLIDWDLCRLECELESGPTEPDRTGTFQFRSALAACFPRKPYRLSDDIESFIHAFHYLVLKYHPIEQNGLRQLVESMYESHSFVQGIKVGDESKLRFFLNSLPPFNVCANDVLQSILNDLHKGCYESYRDVDVDEMRTLYRVSDPGVAEEPRPLSVDVPVNTARTERLLAAFKQSDNAPTSTSTNRRRTTRSTTKADATASATPTDRLSGFLSNHGPLLEVLTSYEYEEGLDDKKDNQFEVRAKENPLPVPYRPVNYHIGSLSTPSTENDLHPVLGHRRLGTPSSLRSFSSFSQSSDIVGPIPGDKRPFDDGDAINLSFPGSEDVNPPPDEPPRAEKRKR</sequence>
<feature type="region of interest" description="Disordered" evidence="1">
    <location>
        <begin position="1"/>
        <end position="69"/>
    </location>
</feature>
<evidence type="ECO:0000313" key="3">
    <source>
        <dbReference type="EMBL" id="RPD57170.1"/>
    </source>
</evidence>
<evidence type="ECO:0000313" key="4">
    <source>
        <dbReference type="Proteomes" id="UP000313359"/>
    </source>
</evidence>
<dbReference type="AlphaFoldDB" id="A0A5C2S1A2"/>
<dbReference type="STRING" id="1328759.A0A5C2S1A2"/>
<dbReference type="OrthoDB" id="2802734at2759"/>
<feature type="compositionally biased region" description="Basic and acidic residues" evidence="1">
    <location>
        <begin position="222"/>
        <end position="261"/>
    </location>
</feature>
<feature type="domain" description="Fungal-type protein kinase" evidence="2">
    <location>
        <begin position="340"/>
        <end position="428"/>
    </location>
</feature>
<feature type="region of interest" description="Disordered" evidence="1">
    <location>
        <begin position="479"/>
        <end position="521"/>
    </location>
</feature>
<feature type="compositionally biased region" description="Low complexity" evidence="1">
    <location>
        <begin position="36"/>
        <end position="55"/>
    </location>
</feature>
<dbReference type="Pfam" id="PF17667">
    <property type="entry name" value="Pkinase_fungal"/>
    <property type="match status" value="2"/>
</dbReference>
<keyword evidence="4" id="KW-1185">Reference proteome</keyword>
<dbReference type="Gene3D" id="1.10.510.10">
    <property type="entry name" value="Transferase(Phosphotransferase) domain 1"/>
    <property type="match status" value="1"/>
</dbReference>
<gene>
    <name evidence="3" type="ORF">L227DRAFT_507060</name>
</gene>
<dbReference type="EMBL" id="ML122282">
    <property type="protein sequence ID" value="RPD57170.1"/>
    <property type="molecule type" value="Genomic_DNA"/>
</dbReference>
<protein>
    <recommendedName>
        <fullName evidence="2">Fungal-type protein kinase domain-containing protein</fullName>
    </recommendedName>
</protein>
<feature type="region of interest" description="Disordered" evidence="1">
    <location>
        <begin position="855"/>
        <end position="893"/>
    </location>
</feature>
<organism evidence="3 4">
    <name type="scientific">Lentinus tigrinus ALCF2SS1-6</name>
    <dbReference type="NCBI Taxonomy" id="1328759"/>
    <lineage>
        <taxon>Eukaryota</taxon>
        <taxon>Fungi</taxon>
        <taxon>Dikarya</taxon>
        <taxon>Basidiomycota</taxon>
        <taxon>Agaricomycotina</taxon>
        <taxon>Agaricomycetes</taxon>
        <taxon>Polyporales</taxon>
        <taxon>Polyporaceae</taxon>
        <taxon>Lentinus</taxon>
    </lineage>
</organism>
<feature type="compositionally biased region" description="Basic residues" evidence="1">
    <location>
        <begin position="212"/>
        <end position="221"/>
    </location>
</feature>
<feature type="compositionally biased region" description="Low complexity" evidence="1">
    <location>
        <begin position="875"/>
        <end position="891"/>
    </location>
</feature>
<reference evidence="3" key="1">
    <citation type="journal article" date="2018" name="Genome Biol. Evol.">
        <title>Genomics and development of Lentinus tigrinus, a white-rot wood-decaying mushroom with dimorphic fruiting bodies.</title>
        <authorList>
            <person name="Wu B."/>
            <person name="Xu Z."/>
            <person name="Knudson A."/>
            <person name="Carlson A."/>
            <person name="Chen N."/>
            <person name="Kovaka S."/>
            <person name="LaButti K."/>
            <person name="Lipzen A."/>
            <person name="Pennachio C."/>
            <person name="Riley R."/>
            <person name="Schakwitz W."/>
            <person name="Umezawa K."/>
            <person name="Ohm R.A."/>
            <person name="Grigoriev I.V."/>
            <person name="Nagy L.G."/>
            <person name="Gibbons J."/>
            <person name="Hibbett D."/>
        </authorList>
    </citation>
    <scope>NUCLEOTIDE SEQUENCE [LARGE SCALE GENOMIC DNA]</scope>
    <source>
        <strain evidence="3">ALCF2SS1-6</strain>
    </source>
</reference>
<feature type="compositionally biased region" description="Pro residues" evidence="1">
    <location>
        <begin position="502"/>
        <end position="520"/>
    </location>
</feature>
<evidence type="ECO:0000259" key="2">
    <source>
        <dbReference type="Pfam" id="PF17667"/>
    </source>
</evidence>
<dbReference type="InterPro" id="IPR040976">
    <property type="entry name" value="Pkinase_fungal"/>
</dbReference>
<accession>A0A5C2S1A2</accession>
<feature type="region of interest" description="Disordered" evidence="1">
    <location>
        <begin position="971"/>
        <end position="1024"/>
    </location>
</feature>
<dbReference type="InterPro" id="IPR011009">
    <property type="entry name" value="Kinase-like_dom_sf"/>
</dbReference>
<dbReference type="SUPFAM" id="SSF56112">
    <property type="entry name" value="Protein kinase-like (PK-like)"/>
    <property type="match status" value="1"/>
</dbReference>
<feature type="compositionally biased region" description="Low complexity" evidence="1">
    <location>
        <begin position="971"/>
        <end position="980"/>
    </location>
</feature>
<proteinExistence type="predicted"/>
<name>A0A5C2S1A2_9APHY</name>
<feature type="domain" description="Fungal-type protein kinase" evidence="2">
    <location>
        <begin position="525"/>
        <end position="741"/>
    </location>
</feature>
<dbReference type="Proteomes" id="UP000313359">
    <property type="component" value="Unassembled WGS sequence"/>
</dbReference>
<feature type="region of interest" description="Disordered" evidence="1">
    <location>
        <begin position="306"/>
        <end position="332"/>
    </location>
</feature>
<feature type="compositionally biased region" description="Low complexity" evidence="1">
    <location>
        <begin position="317"/>
        <end position="329"/>
    </location>
</feature>
<evidence type="ECO:0000256" key="1">
    <source>
        <dbReference type="SAM" id="MobiDB-lite"/>
    </source>
</evidence>
<dbReference type="PANTHER" id="PTHR38248:SF2">
    <property type="entry name" value="FUNK1 11"/>
    <property type="match status" value="1"/>
</dbReference>
<feature type="region of interest" description="Disordered" evidence="1">
    <location>
        <begin position="209"/>
        <end position="272"/>
    </location>
</feature>